<keyword evidence="2" id="KW-1185">Reference proteome</keyword>
<name>A0ACC3TBV2_LIPKO</name>
<reference evidence="2" key="1">
    <citation type="journal article" date="2024" name="Front. Bioeng. Biotechnol.">
        <title>Genome-scale model development and genomic sequencing of the oleaginous clade Lipomyces.</title>
        <authorList>
            <person name="Czajka J.J."/>
            <person name="Han Y."/>
            <person name="Kim J."/>
            <person name="Mondo S.J."/>
            <person name="Hofstad B.A."/>
            <person name="Robles A."/>
            <person name="Haridas S."/>
            <person name="Riley R."/>
            <person name="LaButti K."/>
            <person name="Pangilinan J."/>
            <person name="Andreopoulos W."/>
            <person name="Lipzen A."/>
            <person name="Yan J."/>
            <person name="Wang M."/>
            <person name="Ng V."/>
            <person name="Grigoriev I.V."/>
            <person name="Spatafora J.W."/>
            <person name="Magnuson J.K."/>
            <person name="Baker S.E."/>
            <person name="Pomraning K.R."/>
        </authorList>
    </citation>
    <scope>NUCLEOTIDE SEQUENCE [LARGE SCALE GENOMIC DNA]</scope>
    <source>
        <strain evidence="2">CBS 7786</strain>
    </source>
</reference>
<comment type="caution">
    <text evidence="1">The sequence shown here is derived from an EMBL/GenBank/DDBJ whole genome shotgun (WGS) entry which is preliminary data.</text>
</comment>
<protein>
    <submittedName>
        <fullName evidence="1">Uncharacterized protein</fullName>
    </submittedName>
</protein>
<dbReference type="EMBL" id="MU971335">
    <property type="protein sequence ID" value="KAK9241215.1"/>
    <property type="molecule type" value="Genomic_DNA"/>
</dbReference>
<gene>
    <name evidence="1" type="ORF">V1525DRAFT_392459</name>
</gene>
<sequence>MMFSVKDKIALVTGGSRGLGLYAARGLLKAGAAKVYIASRSGSACENAANALNADRQISGKAVAIAGNFAKEEDIKRVFEFIEKDSGGKLDIVVANAGATWGAPFETHPGKAFDRVFDLNVKGVFLTIQAAAPLLERSGDTNDPARVIVVGSVTGLSISSNGGGGTYGYLASKAAVHHLAKSLAVELGPRSIAVNAIAPGFFPTKMADGLINLIGSETLAGINPRGRLGLPEDIEGMIVFLCSKAGAYVNGAVIPLDGGQHLVSKL</sequence>
<evidence type="ECO:0000313" key="2">
    <source>
        <dbReference type="Proteomes" id="UP001433508"/>
    </source>
</evidence>
<organism evidence="1 2">
    <name type="scientific">Lipomyces kononenkoae</name>
    <name type="common">Yeast</name>
    <dbReference type="NCBI Taxonomy" id="34357"/>
    <lineage>
        <taxon>Eukaryota</taxon>
        <taxon>Fungi</taxon>
        <taxon>Dikarya</taxon>
        <taxon>Ascomycota</taxon>
        <taxon>Saccharomycotina</taxon>
        <taxon>Lipomycetes</taxon>
        <taxon>Lipomycetales</taxon>
        <taxon>Lipomycetaceae</taxon>
        <taxon>Lipomyces</taxon>
    </lineage>
</organism>
<proteinExistence type="predicted"/>
<evidence type="ECO:0000313" key="1">
    <source>
        <dbReference type="EMBL" id="KAK9241215.1"/>
    </source>
</evidence>
<accession>A0ACC3TBV2</accession>
<dbReference type="Proteomes" id="UP001433508">
    <property type="component" value="Unassembled WGS sequence"/>
</dbReference>